<dbReference type="AlphaFoldDB" id="A0A6S6UII8"/>
<dbReference type="SUPFAM" id="SSF103473">
    <property type="entry name" value="MFS general substrate transporter"/>
    <property type="match status" value="1"/>
</dbReference>
<feature type="transmembrane region" description="Helical" evidence="6">
    <location>
        <begin position="80"/>
        <end position="97"/>
    </location>
</feature>
<dbReference type="GO" id="GO:0005886">
    <property type="term" value="C:plasma membrane"/>
    <property type="evidence" value="ECO:0007669"/>
    <property type="project" value="UniProtKB-SubCell"/>
</dbReference>
<comment type="subcellular location">
    <subcellularLocation>
        <location evidence="1">Cell membrane</location>
        <topology evidence="1">Multi-pass membrane protein</topology>
    </subcellularLocation>
</comment>
<dbReference type="EMBL" id="CACVAT010000555">
    <property type="protein sequence ID" value="CAA6829984.1"/>
    <property type="molecule type" value="Genomic_DNA"/>
</dbReference>
<dbReference type="Gene3D" id="1.20.1250.20">
    <property type="entry name" value="MFS general substrate transporter like domains"/>
    <property type="match status" value="1"/>
</dbReference>
<dbReference type="GO" id="GO:0022857">
    <property type="term" value="F:transmembrane transporter activity"/>
    <property type="evidence" value="ECO:0007669"/>
    <property type="project" value="InterPro"/>
</dbReference>
<dbReference type="InterPro" id="IPR036259">
    <property type="entry name" value="MFS_trans_sf"/>
</dbReference>
<dbReference type="InterPro" id="IPR011701">
    <property type="entry name" value="MFS"/>
</dbReference>
<accession>A0A6S6UII8</accession>
<feature type="transmembrane region" description="Helical" evidence="6">
    <location>
        <begin position="280"/>
        <end position="299"/>
    </location>
</feature>
<feature type="domain" description="Major facilitator superfamily (MFS) profile" evidence="7">
    <location>
        <begin position="13"/>
        <end position="397"/>
    </location>
</feature>
<feature type="transmembrane region" description="Helical" evidence="6">
    <location>
        <begin position="305"/>
        <end position="328"/>
    </location>
</feature>
<keyword evidence="5 6" id="KW-0472">Membrane</keyword>
<evidence type="ECO:0000256" key="2">
    <source>
        <dbReference type="ARBA" id="ARBA00022475"/>
    </source>
</evidence>
<feature type="transmembrane region" description="Helical" evidence="6">
    <location>
        <begin position="340"/>
        <end position="368"/>
    </location>
</feature>
<dbReference type="Pfam" id="PF07690">
    <property type="entry name" value="MFS_1"/>
    <property type="match status" value="1"/>
</dbReference>
<feature type="transmembrane region" description="Helical" evidence="6">
    <location>
        <begin position="112"/>
        <end position="131"/>
    </location>
</feature>
<evidence type="ECO:0000313" key="8">
    <source>
        <dbReference type="EMBL" id="CAA6829984.1"/>
    </source>
</evidence>
<sequence>MPVSACQQTRWSTIILLFAAGFLAAFQYAKIPFMLPDLLLQVPMSALQQASLLSVIGIVGVIGGVSAGVVCQIVGLRRTLLSGLAVAMLGAVLPLWVSDYSLLLLGRLIEGVGHMAIVVSVPTLMLPLCAATDRPKVMALWSCYFTATFVLTALAAPVLLKYAGWQGFAVIHALLLLIVFVGLRRAGVVCDLMSDAAHQLNPRHLLLTQWRLLRERRLLAIPAAFFGYTLLFVSLVSVVPKWIASSEQMAVSFSIMLPCAALLGTAVSLIMLARGVSGQQLVNVATSGLVLVGGVLLLLNASGVAAQALVILGFVFLGVLPAGIVSSLPRLFQAGDPDVVLVNGGLVQFGNLGNFIGSPLLALMLLSWGWVSVGLYLLLGAGVVGLCMCFIYPAYANKNPD</sequence>
<evidence type="ECO:0000256" key="3">
    <source>
        <dbReference type="ARBA" id="ARBA00022692"/>
    </source>
</evidence>
<feature type="transmembrane region" description="Helical" evidence="6">
    <location>
        <begin position="138"/>
        <end position="159"/>
    </location>
</feature>
<evidence type="ECO:0000256" key="1">
    <source>
        <dbReference type="ARBA" id="ARBA00004651"/>
    </source>
</evidence>
<name>A0A6S6UII8_9GAMM</name>
<evidence type="ECO:0000256" key="4">
    <source>
        <dbReference type="ARBA" id="ARBA00022989"/>
    </source>
</evidence>
<feature type="transmembrane region" description="Helical" evidence="6">
    <location>
        <begin position="218"/>
        <end position="239"/>
    </location>
</feature>
<feature type="transmembrane region" description="Helical" evidence="6">
    <location>
        <begin position="51"/>
        <end position="73"/>
    </location>
</feature>
<evidence type="ECO:0000256" key="6">
    <source>
        <dbReference type="SAM" id="Phobius"/>
    </source>
</evidence>
<keyword evidence="2" id="KW-1003">Cell membrane</keyword>
<dbReference type="PANTHER" id="PTHR43124">
    <property type="entry name" value="PURINE EFFLUX PUMP PBUE"/>
    <property type="match status" value="1"/>
</dbReference>
<dbReference type="InterPro" id="IPR050189">
    <property type="entry name" value="MFS_Efflux_Transporters"/>
</dbReference>
<keyword evidence="3 6" id="KW-0812">Transmembrane</keyword>
<feature type="transmembrane region" description="Helical" evidence="6">
    <location>
        <begin position="12"/>
        <end position="31"/>
    </location>
</feature>
<evidence type="ECO:0000259" key="7">
    <source>
        <dbReference type="PROSITE" id="PS50850"/>
    </source>
</evidence>
<dbReference type="InterPro" id="IPR020846">
    <property type="entry name" value="MFS_dom"/>
</dbReference>
<feature type="transmembrane region" description="Helical" evidence="6">
    <location>
        <begin position="165"/>
        <end position="183"/>
    </location>
</feature>
<reference evidence="8" key="1">
    <citation type="submission" date="2020-01" db="EMBL/GenBank/DDBJ databases">
        <authorList>
            <person name="Meier V. D."/>
            <person name="Meier V D."/>
        </authorList>
    </citation>
    <scope>NUCLEOTIDE SEQUENCE</scope>
    <source>
        <strain evidence="8">HLG_WM_MAG_09</strain>
    </source>
</reference>
<feature type="transmembrane region" description="Helical" evidence="6">
    <location>
        <begin position="374"/>
        <end position="395"/>
    </location>
</feature>
<gene>
    <name evidence="8" type="ORF">HELGO_WM7765</name>
</gene>
<dbReference type="CDD" id="cd06174">
    <property type="entry name" value="MFS"/>
    <property type="match status" value="1"/>
</dbReference>
<evidence type="ECO:0000256" key="5">
    <source>
        <dbReference type="ARBA" id="ARBA00023136"/>
    </source>
</evidence>
<organism evidence="8">
    <name type="scientific">uncultured Thiotrichaceae bacterium</name>
    <dbReference type="NCBI Taxonomy" id="298394"/>
    <lineage>
        <taxon>Bacteria</taxon>
        <taxon>Pseudomonadati</taxon>
        <taxon>Pseudomonadota</taxon>
        <taxon>Gammaproteobacteria</taxon>
        <taxon>Thiotrichales</taxon>
        <taxon>Thiotrichaceae</taxon>
        <taxon>environmental samples</taxon>
    </lineage>
</organism>
<proteinExistence type="predicted"/>
<dbReference type="PANTHER" id="PTHR43124:SF3">
    <property type="entry name" value="CHLORAMPHENICOL EFFLUX PUMP RV0191"/>
    <property type="match status" value="1"/>
</dbReference>
<protein>
    <recommendedName>
        <fullName evidence="7">Major facilitator superfamily (MFS) profile domain-containing protein</fullName>
    </recommendedName>
</protein>
<keyword evidence="4 6" id="KW-1133">Transmembrane helix</keyword>
<feature type="transmembrane region" description="Helical" evidence="6">
    <location>
        <begin position="251"/>
        <end position="273"/>
    </location>
</feature>
<dbReference type="PROSITE" id="PS50850">
    <property type="entry name" value="MFS"/>
    <property type="match status" value="1"/>
</dbReference>